<feature type="chain" id="PRO_5005656823" evidence="1">
    <location>
        <begin position="26"/>
        <end position="90"/>
    </location>
</feature>
<evidence type="ECO:0000313" key="2">
    <source>
        <dbReference type="Proteomes" id="UP000036681"/>
    </source>
</evidence>
<protein>
    <submittedName>
        <fullName evidence="3">Secreted protein</fullName>
    </submittedName>
</protein>
<feature type="signal peptide" evidence="1">
    <location>
        <begin position="1"/>
        <end position="25"/>
    </location>
</feature>
<keyword evidence="2" id="KW-1185">Reference proteome</keyword>
<reference evidence="3" key="1">
    <citation type="submission" date="2017-02" db="UniProtKB">
        <authorList>
            <consortium name="WormBaseParasite"/>
        </authorList>
    </citation>
    <scope>IDENTIFICATION</scope>
</reference>
<dbReference type="WBParaSite" id="ALUE_0001567701-mRNA-1">
    <property type="protein sequence ID" value="ALUE_0001567701-mRNA-1"/>
    <property type="gene ID" value="ALUE_0001567701"/>
</dbReference>
<name>A0A0M3ICP2_ASCLU</name>
<evidence type="ECO:0000313" key="3">
    <source>
        <dbReference type="WBParaSite" id="ALUE_0001567701-mRNA-1"/>
    </source>
</evidence>
<proteinExistence type="predicted"/>
<keyword evidence="1" id="KW-0732">Signal</keyword>
<sequence length="90" mass="10393">MRAVGMMMKLMMWLFALFFIQLCVSSYSTSERQPSPSVQLEKHLLENTIQKLTAANHRARCILKRFVEETVGTIGEAQRSLEDSRNVCER</sequence>
<dbReference type="AlphaFoldDB" id="A0A0M3ICP2"/>
<evidence type="ECO:0000256" key="1">
    <source>
        <dbReference type="SAM" id="SignalP"/>
    </source>
</evidence>
<accession>A0A0M3ICP2</accession>
<organism evidence="2 3">
    <name type="scientific">Ascaris lumbricoides</name>
    <name type="common">Giant roundworm</name>
    <dbReference type="NCBI Taxonomy" id="6252"/>
    <lineage>
        <taxon>Eukaryota</taxon>
        <taxon>Metazoa</taxon>
        <taxon>Ecdysozoa</taxon>
        <taxon>Nematoda</taxon>
        <taxon>Chromadorea</taxon>
        <taxon>Rhabditida</taxon>
        <taxon>Spirurina</taxon>
        <taxon>Ascaridomorpha</taxon>
        <taxon>Ascaridoidea</taxon>
        <taxon>Ascarididae</taxon>
        <taxon>Ascaris</taxon>
    </lineage>
</organism>
<dbReference type="Proteomes" id="UP000036681">
    <property type="component" value="Unplaced"/>
</dbReference>